<dbReference type="SUPFAM" id="SSF53335">
    <property type="entry name" value="S-adenosyl-L-methionine-dependent methyltransferases"/>
    <property type="match status" value="1"/>
</dbReference>
<dbReference type="GO" id="GO:0008168">
    <property type="term" value="F:methyltransferase activity"/>
    <property type="evidence" value="ECO:0007669"/>
    <property type="project" value="UniProtKB-KW"/>
</dbReference>
<evidence type="ECO:0000256" key="3">
    <source>
        <dbReference type="SAM" id="MobiDB-lite"/>
    </source>
</evidence>
<dbReference type="NCBIfam" id="TIGR00095">
    <property type="entry name" value="16S rRNA (guanine(966)-N(2))-methyltransferase RsmD"/>
    <property type="match status" value="1"/>
</dbReference>
<evidence type="ECO:0000256" key="2">
    <source>
        <dbReference type="ARBA" id="ARBA00022679"/>
    </source>
</evidence>
<dbReference type="PROSITE" id="PS00092">
    <property type="entry name" value="N6_MTASE"/>
    <property type="match status" value="1"/>
</dbReference>
<dbReference type="InterPro" id="IPR002052">
    <property type="entry name" value="DNA_methylase_N6_adenine_CS"/>
</dbReference>
<dbReference type="InterPro" id="IPR029063">
    <property type="entry name" value="SAM-dependent_MTases_sf"/>
</dbReference>
<dbReference type="PANTHER" id="PTHR43542">
    <property type="entry name" value="METHYLTRANSFERASE"/>
    <property type="match status" value="1"/>
</dbReference>
<dbReference type="Gene3D" id="3.40.50.150">
    <property type="entry name" value="Vaccinia Virus protein VP39"/>
    <property type="match status" value="1"/>
</dbReference>
<dbReference type="Proteomes" id="UP000216454">
    <property type="component" value="Unassembled WGS sequence"/>
</dbReference>
<dbReference type="OrthoDB" id="9803017at2"/>
<evidence type="ECO:0000313" key="4">
    <source>
        <dbReference type="EMBL" id="OZG51362.1"/>
    </source>
</evidence>
<dbReference type="AlphaFoldDB" id="A0A261EWY2"/>
<dbReference type="EMBL" id="MWWQ01000008">
    <property type="protein sequence ID" value="OZG51362.1"/>
    <property type="molecule type" value="Genomic_DNA"/>
</dbReference>
<dbReference type="PIRSF" id="PIRSF004553">
    <property type="entry name" value="CHP00095"/>
    <property type="match status" value="1"/>
</dbReference>
<feature type="compositionally biased region" description="Acidic residues" evidence="3">
    <location>
        <begin position="192"/>
        <end position="201"/>
    </location>
</feature>
<sequence length="218" mass="23180">MRIISGRFKGLEIAAPHTGTRPTTDRTKEAIFSHLESWGLLDGTRVLDLFAGTGALGLEALSRGADSLVSVESAGPAAASIGKTLQALKRSKAWDGSCTARIVRSKAEKFVTMFPAGGEAFDVVFIDPPYAYETNNCEALLAGLVEHGMVAPDGEIVLERSGRSQPAAAPAGWRVSNSKKYGETTVYYIDRDDTDDADNTDSTDNTGDADNTDTTNTD</sequence>
<feature type="compositionally biased region" description="Low complexity" evidence="3">
    <location>
        <begin position="202"/>
        <end position="218"/>
    </location>
</feature>
<dbReference type="PANTHER" id="PTHR43542:SF1">
    <property type="entry name" value="METHYLTRANSFERASE"/>
    <property type="match status" value="1"/>
</dbReference>
<comment type="caution">
    <text evidence="4">The sequence shown here is derived from an EMBL/GenBank/DDBJ whole genome shotgun (WGS) entry which is preliminary data.</text>
</comment>
<keyword evidence="1 4" id="KW-0489">Methyltransferase</keyword>
<keyword evidence="2 4" id="KW-0808">Transferase</keyword>
<dbReference type="GO" id="GO:0031167">
    <property type="term" value="P:rRNA methylation"/>
    <property type="evidence" value="ECO:0007669"/>
    <property type="project" value="InterPro"/>
</dbReference>
<name>A0A261EWY2_9BIFI</name>
<gene>
    <name evidence="4" type="ORF">PSSU_0985</name>
</gene>
<evidence type="ECO:0000256" key="1">
    <source>
        <dbReference type="ARBA" id="ARBA00022603"/>
    </source>
</evidence>
<feature type="region of interest" description="Disordered" evidence="3">
    <location>
        <begin position="189"/>
        <end position="218"/>
    </location>
</feature>
<keyword evidence="5" id="KW-1185">Reference proteome</keyword>
<accession>A0A261EWY2</accession>
<dbReference type="Pfam" id="PF03602">
    <property type="entry name" value="Cons_hypoth95"/>
    <property type="match status" value="1"/>
</dbReference>
<organism evidence="4 5">
    <name type="scientific">Pseudoscardovia suis</name>
    <dbReference type="NCBI Taxonomy" id="987063"/>
    <lineage>
        <taxon>Bacteria</taxon>
        <taxon>Bacillati</taxon>
        <taxon>Actinomycetota</taxon>
        <taxon>Actinomycetes</taxon>
        <taxon>Bifidobacteriales</taxon>
        <taxon>Bifidobacteriaceae</taxon>
        <taxon>Pseudoscardovia</taxon>
    </lineage>
</organism>
<proteinExistence type="predicted"/>
<evidence type="ECO:0000313" key="5">
    <source>
        <dbReference type="Proteomes" id="UP000216454"/>
    </source>
</evidence>
<dbReference type="InterPro" id="IPR004398">
    <property type="entry name" value="RNA_MeTrfase_RsmD"/>
</dbReference>
<protein>
    <submittedName>
        <fullName evidence="4">DNA methyltransferase</fullName>
    </submittedName>
</protein>
<reference evidence="4 5" key="1">
    <citation type="journal article" date="2017" name="BMC Genomics">
        <title>Comparative genomic and phylogenomic analyses of the Bifidobacteriaceae family.</title>
        <authorList>
            <person name="Lugli G.A."/>
            <person name="Milani C."/>
            <person name="Turroni F."/>
            <person name="Duranti S."/>
            <person name="Mancabelli L."/>
            <person name="Mangifesta M."/>
            <person name="Ferrario C."/>
            <person name="Modesto M."/>
            <person name="Mattarelli P."/>
            <person name="Jiri K."/>
            <person name="van Sinderen D."/>
            <person name="Ventura M."/>
        </authorList>
    </citation>
    <scope>NUCLEOTIDE SEQUENCE [LARGE SCALE GENOMIC DNA]</scope>
    <source>
        <strain evidence="4 5">DSM 24744</strain>
    </source>
</reference>
<dbReference type="CDD" id="cd02440">
    <property type="entry name" value="AdoMet_MTases"/>
    <property type="match status" value="1"/>
</dbReference>
<dbReference type="GO" id="GO:0003676">
    <property type="term" value="F:nucleic acid binding"/>
    <property type="evidence" value="ECO:0007669"/>
    <property type="project" value="InterPro"/>
</dbReference>